<keyword evidence="1" id="KW-0732">Signal</keyword>
<evidence type="ECO:0000313" key="2">
    <source>
        <dbReference type="EMBL" id="MBB3221713.1"/>
    </source>
</evidence>
<feature type="chain" id="PRO_5044607150" evidence="1">
    <location>
        <begin position="26"/>
        <end position="351"/>
    </location>
</feature>
<dbReference type="Proteomes" id="UP000584325">
    <property type="component" value="Unassembled WGS sequence"/>
</dbReference>
<accession>A0A4P8HJS0</accession>
<dbReference type="EMBL" id="JACHXS010000004">
    <property type="protein sequence ID" value="MBB3221713.1"/>
    <property type="molecule type" value="Genomic_DNA"/>
</dbReference>
<dbReference type="NCBIfam" id="NF010297">
    <property type="entry name" value="PRK13737.1"/>
    <property type="match status" value="1"/>
</dbReference>
<dbReference type="Proteomes" id="UP000298763">
    <property type="component" value="Chromosome"/>
</dbReference>
<reference evidence="3 4" key="1">
    <citation type="submission" date="2019-05" db="EMBL/GenBank/DDBJ databases">
        <title>Draft Genome Sequences of Six Type Strains of the Genus Massilia.</title>
        <authorList>
            <person name="Miess H."/>
            <person name="Frediansyhah A."/>
            <person name="Gross H."/>
        </authorList>
    </citation>
    <scope>NUCLEOTIDE SEQUENCE [LARGE SCALE GENOMIC DNA]</scope>
    <source>
        <strain evidence="3 4">DSMZ 26121</strain>
    </source>
</reference>
<proteinExistence type="predicted"/>
<evidence type="ECO:0000256" key="1">
    <source>
        <dbReference type="SAM" id="SignalP"/>
    </source>
</evidence>
<organism evidence="2 5">
    <name type="scientific">Pseudoduganella umbonata</name>
    <dbReference type="NCBI Taxonomy" id="864828"/>
    <lineage>
        <taxon>Bacteria</taxon>
        <taxon>Pseudomonadati</taxon>
        <taxon>Pseudomonadota</taxon>
        <taxon>Betaproteobacteria</taxon>
        <taxon>Burkholderiales</taxon>
        <taxon>Oxalobacteraceae</taxon>
        <taxon>Telluria group</taxon>
        <taxon>Pseudoduganella</taxon>
    </lineage>
</organism>
<name>A0A4P8HJS0_9BURK</name>
<dbReference type="Pfam" id="PF06834">
    <property type="entry name" value="TraU"/>
    <property type="match status" value="1"/>
</dbReference>
<dbReference type="OrthoDB" id="9788211at2"/>
<dbReference type="InterPro" id="IPR009649">
    <property type="entry name" value="TraU"/>
</dbReference>
<gene>
    <name evidence="3" type="ORF">FCL38_00410</name>
    <name evidence="2" type="ORF">FHS02_002523</name>
</gene>
<sequence length="351" mass="37929">MKSPCKPTAAALALALAIASTPGLAQDLPTGTVTCHGRTMNPMSDICWSCIFPLTIGSMPILPMGQEDIENVGSPICNCGPPPYGKIGVSIGFWEPARQVDVTRTPWCFPSLGGKVIGGGSDVPVPGVGYGLKGRRGSNGSFYQAHWYINPVLYWLEMLSETSCLEQKGFDLAYVTELDPSWNDDELSAILSPDATLFANPAAQAACAADCVAATAGFPIAAMQWCGGCQGSMYPLNGHVQAHVSGPQASSLILQRYAMKLHREFLAFAGNGIPGWCGMYPMPVLDKRIYKYSMLYPSAQGQGVDGRCCQPLGRTTHLWAAGKEYPVQGEDFVYMLYRKRNCCERIYGWVK</sequence>
<evidence type="ECO:0000313" key="4">
    <source>
        <dbReference type="Proteomes" id="UP000298763"/>
    </source>
</evidence>
<reference evidence="2 5" key="2">
    <citation type="submission" date="2020-08" db="EMBL/GenBank/DDBJ databases">
        <title>Genomic Encyclopedia of Type Strains, Phase III (KMG-III): the genomes of soil and plant-associated and newly described type strains.</title>
        <authorList>
            <person name="Whitman W."/>
        </authorList>
    </citation>
    <scope>NUCLEOTIDE SEQUENCE [LARGE SCALE GENOMIC DNA]</scope>
    <source>
        <strain evidence="2 5">CECT 7753</strain>
    </source>
</reference>
<dbReference type="AlphaFoldDB" id="A0A4P8HJS0"/>
<dbReference type="RefSeq" id="WP_137311955.1">
    <property type="nucleotide sequence ID" value="NZ_CP040017.1"/>
</dbReference>
<protein>
    <submittedName>
        <fullName evidence="2">Conjugal transfer pilus assembly protein TraU</fullName>
    </submittedName>
    <submittedName>
        <fullName evidence="3">Conjugal transfer protein</fullName>
    </submittedName>
</protein>
<evidence type="ECO:0000313" key="3">
    <source>
        <dbReference type="EMBL" id="QCP09066.1"/>
    </source>
</evidence>
<keyword evidence="4" id="KW-1185">Reference proteome</keyword>
<feature type="signal peptide" evidence="1">
    <location>
        <begin position="1"/>
        <end position="25"/>
    </location>
</feature>
<evidence type="ECO:0000313" key="5">
    <source>
        <dbReference type="Proteomes" id="UP000584325"/>
    </source>
</evidence>
<dbReference type="EMBL" id="CP040017">
    <property type="protein sequence ID" value="QCP09066.1"/>
    <property type="molecule type" value="Genomic_DNA"/>
</dbReference>